<dbReference type="Proteomes" id="UP000000709">
    <property type="component" value="Unassembled WGS sequence"/>
</dbReference>
<dbReference type="EMBL" id="GL996504">
    <property type="protein sequence ID" value="EGW31045.1"/>
    <property type="molecule type" value="Genomic_DNA"/>
</dbReference>
<dbReference type="KEGG" id="spaa:SPAPADRAFT_52227"/>
<dbReference type="GeneID" id="18871647"/>
<keyword evidence="2" id="KW-1185">Reference proteome</keyword>
<evidence type="ECO:0000313" key="2">
    <source>
        <dbReference type="Proteomes" id="UP000000709"/>
    </source>
</evidence>
<dbReference type="AlphaFoldDB" id="G3AS86"/>
<organism evidence="2">
    <name type="scientific">Spathaspora passalidarum (strain NRRL Y-27907 / 11-Y1)</name>
    <dbReference type="NCBI Taxonomy" id="619300"/>
    <lineage>
        <taxon>Eukaryota</taxon>
        <taxon>Fungi</taxon>
        <taxon>Dikarya</taxon>
        <taxon>Ascomycota</taxon>
        <taxon>Saccharomycotina</taxon>
        <taxon>Pichiomycetes</taxon>
        <taxon>Debaryomycetaceae</taxon>
        <taxon>Spathaspora</taxon>
    </lineage>
</organism>
<dbReference type="OrthoDB" id="2021138at2759"/>
<evidence type="ECO:0008006" key="3">
    <source>
        <dbReference type="Google" id="ProtNLM"/>
    </source>
</evidence>
<sequence length="225" mass="26216">MAPGSISNISKLKALKCVEISGKKISRVITELENYGVRDLRINELAIRIGEYDINGLQRLEECFNLESLDTFQFETKYCKLPDTSERDLKGFFSRLVNVKNLYLSPEILAFANIMGEFKPNTLEMFAFKQTSHDLDSIYHELEKHLRNQEASIVAIRTGGYHPLLYFKDAFECVFEVHWKVDVDLIRYMKENSSRYPKLKHLIIGNNYCFIERYGKEVVNIKRLG</sequence>
<dbReference type="InParanoid" id="G3AS86"/>
<dbReference type="HOGENOM" id="CLU_1230568_0_0_1"/>
<dbReference type="RefSeq" id="XP_007377078.1">
    <property type="nucleotide sequence ID" value="XM_007377016.1"/>
</dbReference>
<protein>
    <recommendedName>
        <fullName evidence="3">DUF38 domain-containing protein</fullName>
    </recommendedName>
</protein>
<gene>
    <name evidence="1" type="ORF">SPAPADRAFT_52227</name>
</gene>
<evidence type="ECO:0000313" key="1">
    <source>
        <dbReference type="EMBL" id="EGW31045.1"/>
    </source>
</evidence>
<reference evidence="1 2" key="1">
    <citation type="journal article" date="2011" name="Proc. Natl. Acad. Sci. U.S.A.">
        <title>Comparative genomics of xylose-fermenting fungi for enhanced biofuel production.</title>
        <authorList>
            <person name="Wohlbach D.J."/>
            <person name="Kuo A."/>
            <person name="Sato T.K."/>
            <person name="Potts K.M."/>
            <person name="Salamov A.A."/>
            <person name="LaButti K.M."/>
            <person name="Sun H."/>
            <person name="Clum A."/>
            <person name="Pangilinan J.L."/>
            <person name="Lindquist E.A."/>
            <person name="Lucas S."/>
            <person name="Lapidus A."/>
            <person name="Jin M."/>
            <person name="Gunawan C."/>
            <person name="Balan V."/>
            <person name="Dale B.E."/>
            <person name="Jeffries T.W."/>
            <person name="Zinkel R."/>
            <person name="Barry K.W."/>
            <person name="Grigoriev I.V."/>
            <person name="Gasch A.P."/>
        </authorList>
    </citation>
    <scope>NUCLEOTIDE SEQUENCE [LARGE SCALE GENOMIC DNA]</scope>
    <source>
        <strain evidence="2">NRRL Y-27907 / 11-Y1</strain>
    </source>
</reference>
<accession>G3AS86</accession>
<proteinExistence type="predicted"/>
<name>G3AS86_SPAPN</name>